<evidence type="ECO:0000256" key="1">
    <source>
        <dbReference type="SAM" id="Phobius"/>
    </source>
</evidence>
<dbReference type="Proteomes" id="UP000003688">
    <property type="component" value="Unassembled WGS sequence"/>
</dbReference>
<feature type="transmembrane region" description="Helical" evidence="1">
    <location>
        <begin position="44"/>
        <end position="62"/>
    </location>
</feature>
<proteinExistence type="predicted"/>
<keyword evidence="1" id="KW-0472">Membrane</keyword>
<sequence precursor="true">MKPNNLNLKQEVAIPLLTLLFVSGVGAVLVGLRVLWTRDWNYCFLIWNLFLAWMPLVFAVGVSRRYRKGERLGFAIYSLAALWLLFFPNAPYIFTDLIHLTTWFKHRYWTDMSLILLFAFTGFLLGFMSLYLMQRVVADRFGGTMSWLFIMVTAGLGGFGIYLGRVRRWNSWDVVVDPMGIVRDMAHWVTHPMANRTWIGFTALFATFLFLGYLMLYALTHLQPAQQREVTN</sequence>
<dbReference type="RefSeq" id="WP_007415709.1">
    <property type="nucleotide sequence ID" value="NZ_ABOX02000018.1"/>
</dbReference>
<feature type="transmembrane region" description="Helical" evidence="1">
    <location>
        <begin position="12"/>
        <end position="32"/>
    </location>
</feature>
<feature type="transmembrane region" description="Helical" evidence="1">
    <location>
        <begin position="74"/>
        <end position="94"/>
    </location>
</feature>
<dbReference type="OrthoDB" id="4540541at2"/>
<protein>
    <recommendedName>
        <fullName evidence="4">DUF1361 domain-containing protein</fullName>
    </recommendedName>
</protein>
<dbReference type="InterPro" id="IPR009793">
    <property type="entry name" value="DUF1361"/>
</dbReference>
<keyword evidence="3" id="KW-1185">Reference proteome</keyword>
<evidence type="ECO:0000313" key="2">
    <source>
        <dbReference type="EMBL" id="EEF60329.1"/>
    </source>
</evidence>
<name>B9XIR6_PEDPL</name>
<evidence type="ECO:0008006" key="4">
    <source>
        <dbReference type="Google" id="ProtNLM"/>
    </source>
</evidence>
<accession>B9XIR6</accession>
<keyword evidence="1" id="KW-0812">Transmembrane</keyword>
<dbReference type="Pfam" id="PF07099">
    <property type="entry name" value="DUF1361"/>
    <property type="match status" value="1"/>
</dbReference>
<reference evidence="2 3" key="1">
    <citation type="journal article" date="2011" name="J. Bacteriol.">
        <title>Genome sequence of 'Pedosphaera parvula' Ellin514, an aerobic Verrucomicrobial isolate from pasture soil.</title>
        <authorList>
            <person name="Kant R."/>
            <person name="van Passel M.W."/>
            <person name="Sangwan P."/>
            <person name="Palva A."/>
            <person name="Lucas S."/>
            <person name="Copeland A."/>
            <person name="Lapidus A."/>
            <person name="Glavina Del Rio T."/>
            <person name="Dalin E."/>
            <person name="Tice H."/>
            <person name="Bruce D."/>
            <person name="Goodwin L."/>
            <person name="Pitluck S."/>
            <person name="Chertkov O."/>
            <person name="Larimer F.W."/>
            <person name="Land M.L."/>
            <person name="Hauser L."/>
            <person name="Brettin T.S."/>
            <person name="Detter J.C."/>
            <person name="Han S."/>
            <person name="de Vos W.M."/>
            <person name="Janssen P.H."/>
            <person name="Smidt H."/>
        </authorList>
    </citation>
    <scope>NUCLEOTIDE SEQUENCE [LARGE SCALE GENOMIC DNA]</scope>
    <source>
        <strain evidence="2 3">Ellin514</strain>
    </source>
</reference>
<feature type="transmembrane region" description="Helical" evidence="1">
    <location>
        <begin position="114"/>
        <end position="133"/>
    </location>
</feature>
<feature type="transmembrane region" description="Helical" evidence="1">
    <location>
        <begin position="198"/>
        <end position="219"/>
    </location>
</feature>
<dbReference type="EMBL" id="ABOX02000018">
    <property type="protein sequence ID" value="EEF60329.1"/>
    <property type="molecule type" value="Genomic_DNA"/>
</dbReference>
<dbReference type="AlphaFoldDB" id="B9XIR6"/>
<keyword evidence="1" id="KW-1133">Transmembrane helix</keyword>
<gene>
    <name evidence="2" type="ORF">Cflav_PD3025</name>
</gene>
<dbReference type="STRING" id="320771.Cflav_PD3025"/>
<comment type="caution">
    <text evidence="2">The sequence shown here is derived from an EMBL/GenBank/DDBJ whole genome shotgun (WGS) entry which is preliminary data.</text>
</comment>
<organism evidence="2 3">
    <name type="scientific">Pedosphaera parvula (strain Ellin514)</name>
    <dbReference type="NCBI Taxonomy" id="320771"/>
    <lineage>
        <taxon>Bacteria</taxon>
        <taxon>Pseudomonadati</taxon>
        <taxon>Verrucomicrobiota</taxon>
        <taxon>Pedosphaerae</taxon>
        <taxon>Pedosphaerales</taxon>
        <taxon>Pedosphaeraceae</taxon>
        <taxon>Pedosphaera</taxon>
    </lineage>
</organism>
<feature type="transmembrane region" description="Helical" evidence="1">
    <location>
        <begin position="145"/>
        <end position="164"/>
    </location>
</feature>
<evidence type="ECO:0000313" key="3">
    <source>
        <dbReference type="Proteomes" id="UP000003688"/>
    </source>
</evidence>